<dbReference type="Pfam" id="PF02687">
    <property type="entry name" value="FtsX"/>
    <property type="match status" value="2"/>
</dbReference>
<feature type="transmembrane region" description="Helical" evidence="7">
    <location>
        <begin position="311"/>
        <end position="335"/>
    </location>
</feature>
<dbReference type="EMBL" id="CP031165">
    <property type="protein sequence ID" value="AXV09106.1"/>
    <property type="molecule type" value="Genomic_DNA"/>
</dbReference>
<keyword evidence="4 7" id="KW-0812">Transmembrane</keyword>
<feature type="transmembrane region" description="Helical" evidence="7">
    <location>
        <begin position="562"/>
        <end position="582"/>
    </location>
</feature>
<dbReference type="PANTHER" id="PTHR30489:SF0">
    <property type="entry name" value="LIPOPROTEIN-RELEASING SYSTEM TRANSMEMBRANE PROTEIN LOLE"/>
    <property type="match status" value="1"/>
</dbReference>
<feature type="transmembrane region" description="Helical" evidence="7">
    <location>
        <begin position="479"/>
        <end position="497"/>
    </location>
</feature>
<feature type="transmembrane region" description="Helical" evidence="7">
    <location>
        <begin position="370"/>
        <end position="390"/>
    </location>
</feature>
<feature type="transmembrane region" description="Helical" evidence="7">
    <location>
        <begin position="852"/>
        <end position="871"/>
    </location>
</feature>
<gene>
    <name evidence="9" type="ORF">DVS28_a4441</name>
</gene>
<comment type="similarity">
    <text evidence="2">Belongs to the ABC-4 integral membrane protein family. LolC/E subfamily.</text>
</comment>
<feature type="transmembrane region" description="Helical" evidence="7">
    <location>
        <begin position="263"/>
        <end position="290"/>
    </location>
</feature>
<evidence type="ECO:0000313" key="9">
    <source>
        <dbReference type="EMBL" id="AXV09106.1"/>
    </source>
</evidence>
<dbReference type="GO" id="GO:0098797">
    <property type="term" value="C:plasma membrane protein complex"/>
    <property type="evidence" value="ECO:0007669"/>
    <property type="project" value="TreeGrafter"/>
</dbReference>
<comment type="subcellular location">
    <subcellularLocation>
        <location evidence="1">Cell membrane</location>
        <topology evidence="1">Multi-pass membrane protein</topology>
    </subcellularLocation>
</comment>
<dbReference type="InterPro" id="IPR051447">
    <property type="entry name" value="Lipoprotein-release_system"/>
</dbReference>
<feature type="transmembrane region" description="Helical" evidence="7">
    <location>
        <begin position="797"/>
        <end position="816"/>
    </location>
</feature>
<reference evidence="9 10" key="1">
    <citation type="submission" date="2018-09" db="EMBL/GenBank/DDBJ databases">
        <title>Complete genome sequence of Euzebya sp. DY32-46 isolated from seawater of Pacific Ocean.</title>
        <authorList>
            <person name="Xu L."/>
            <person name="Wu Y.-H."/>
            <person name="Xu X.-W."/>
        </authorList>
    </citation>
    <scope>NUCLEOTIDE SEQUENCE [LARGE SCALE GENOMIC DNA]</scope>
    <source>
        <strain evidence="9 10">DY32-46</strain>
    </source>
</reference>
<evidence type="ECO:0000256" key="6">
    <source>
        <dbReference type="ARBA" id="ARBA00023136"/>
    </source>
</evidence>
<feature type="domain" description="ABC3 transporter permease C-terminal" evidence="8">
    <location>
        <begin position="270"/>
        <end position="397"/>
    </location>
</feature>
<evidence type="ECO:0000256" key="5">
    <source>
        <dbReference type="ARBA" id="ARBA00022989"/>
    </source>
</evidence>
<evidence type="ECO:0000313" key="10">
    <source>
        <dbReference type="Proteomes" id="UP000264006"/>
    </source>
</evidence>
<keyword evidence="10" id="KW-1185">Reference proteome</keyword>
<dbReference type="PANTHER" id="PTHR30489">
    <property type="entry name" value="LIPOPROTEIN-RELEASING SYSTEM TRANSMEMBRANE PROTEIN LOLE"/>
    <property type="match status" value="1"/>
</dbReference>
<dbReference type="AlphaFoldDB" id="A0A346Y3Q9"/>
<evidence type="ECO:0000259" key="8">
    <source>
        <dbReference type="Pfam" id="PF02687"/>
    </source>
</evidence>
<name>A0A346Y3Q9_9ACTN</name>
<feature type="transmembrane region" description="Helical" evidence="7">
    <location>
        <begin position="503"/>
        <end position="523"/>
    </location>
</feature>
<feature type="transmembrane region" description="Helical" evidence="7">
    <location>
        <begin position="878"/>
        <end position="900"/>
    </location>
</feature>
<evidence type="ECO:0000256" key="7">
    <source>
        <dbReference type="SAM" id="Phobius"/>
    </source>
</evidence>
<evidence type="ECO:0000256" key="3">
    <source>
        <dbReference type="ARBA" id="ARBA00022475"/>
    </source>
</evidence>
<accession>A0A346Y3Q9</accession>
<keyword evidence="5 7" id="KW-1133">Transmembrane helix</keyword>
<keyword evidence="6 7" id="KW-0472">Membrane</keyword>
<sequence length="922" mass="96216">MRRPGRGLLVVLGLLAMHVATVASLVGGSALERLFVEDARAQWGPIDVVTFRPGEPLIGESLVRFAATEGAQLGDRWAGRLILDAVASGGPGQREPDARLLGVSADEIDIGAPMTGEGQTDPLLLGPDGVLLGRRLADRIDVGTGDRVGFVVAIPEHTDPDDEDLELPPRVVRWDATVEGIADDTGLVDFGRTPNALTRLDTLQRITGLPGLVSALYLDTPEDGRDAAEAVTERFESINRRVGLVSVEAKEDALDLAADEGGLFSGILLTLALLVVAASAAVTVNLIVLLGQERAREVAVMRAIGVAQRHVRRLFVAEAAVYAVLAAVVGVALALPLAGWLATTIADHFGAIEAGRGRELVDLDLTPDPAAIVSGIVTVLVVALVTAWSAGRRLAGLDVADVLRGGPPVLGTPDRGERRLAVTRGVGLLTLGMGLTAGDGGDLLRYVGVSLLLIAWWLHLRHRLPVGAVRTRLDERAAVVGLVWSVVAPALLGDFAAGVQASFGILVLAGVGAVSCATVLATARAAQLMRVVRLYLPDRRVQAPLRTAGSWAGHLRSRGGTVTGTVGVVLFMVAALAVLGSATDIGVARQRGGYDVVGTSAARVDPDQLSAVRGVRRVDAMDHTLMGEGWFTTEDEDDEASSVPYPVRAIRLDPGFAAAQAFALADALPEYTSAGQVLDDVVRGEGVVLDRYARPEGAMPGDDVVVDDGRGPVSHELLAVLDTYLLQGVLMGPDAYEDLFATRGPTFVIAAANDGHDAAALAGEMYDVAADVGLDVVTVAEAAREVVAVNRTFTDTFAVMLRLALGVALVGVAVLVARAVRERRSQLAVLRAIGFTRRDVTLALVAEPMLQAVTGVVIGVVAGLGVLWLLFRRGFADLAFVVGWVDLGLTCAAVLGLVLLSSLVPAVRGARGDVAAGLRDQG</sequence>
<feature type="domain" description="ABC3 transporter permease C-terminal" evidence="8">
    <location>
        <begin position="801"/>
        <end position="910"/>
    </location>
</feature>
<organism evidence="9 10">
    <name type="scientific">Euzebya pacifica</name>
    <dbReference type="NCBI Taxonomy" id="1608957"/>
    <lineage>
        <taxon>Bacteria</taxon>
        <taxon>Bacillati</taxon>
        <taxon>Actinomycetota</taxon>
        <taxon>Nitriliruptoria</taxon>
        <taxon>Euzebyales</taxon>
    </lineage>
</organism>
<proteinExistence type="inferred from homology"/>
<dbReference type="Proteomes" id="UP000264006">
    <property type="component" value="Chromosome"/>
</dbReference>
<dbReference type="RefSeq" id="WP_216826214.1">
    <property type="nucleotide sequence ID" value="NZ_CP031165.1"/>
</dbReference>
<feature type="transmembrane region" description="Helical" evidence="7">
    <location>
        <begin position="443"/>
        <end position="459"/>
    </location>
</feature>
<dbReference type="InterPro" id="IPR003838">
    <property type="entry name" value="ABC3_permease_C"/>
</dbReference>
<evidence type="ECO:0000256" key="4">
    <source>
        <dbReference type="ARBA" id="ARBA00022692"/>
    </source>
</evidence>
<dbReference type="GO" id="GO:0044874">
    <property type="term" value="P:lipoprotein localization to outer membrane"/>
    <property type="evidence" value="ECO:0007669"/>
    <property type="project" value="TreeGrafter"/>
</dbReference>
<keyword evidence="3" id="KW-1003">Cell membrane</keyword>
<dbReference type="KEGG" id="euz:DVS28_a4441"/>
<evidence type="ECO:0000256" key="2">
    <source>
        <dbReference type="ARBA" id="ARBA00005236"/>
    </source>
</evidence>
<protein>
    <submittedName>
        <fullName evidence="9">Putative ABC transporter integral membrane protein</fullName>
    </submittedName>
</protein>
<evidence type="ECO:0000256" key="1">
    <source>
        <dbReference type="ARBA" id="ARBA00004651"/>
    </source>
</evidence>